<proteinExistence type="inferred from homology"/>
<name>A0A212KKW9_9BACT</name>
<keyword evidence="3" id="KW-0418">Kinase</keyword>
<dbReference type="EMBL" id="FLUP01000002">
    <property type="protein sequence ID" value="SBW12319.1"/>
    <property type="molecule type" value="Genomic_DNA"/>
</dbReference>
<sequence>MTTRVAYVHMHLEGSFVVAGRLRYVQDGRFSQCFFEYSNRYLERPDAVAVDPVALPLQREHTYEGPLGGALFNGLRDACPDDWGRHVLDIAAEAAGSHLGEFDYMLYAGPDRIGALGFSSAPDAAPFTDVPPWAQSLPGAELDLQGMLLATDNVEQADDLNPQYRRFFVRGSSIGGARPKASFEQDGKFWVAKFSKEREAWPTCRIEHANMLLAAKCGINVPETDRITVLGNRDILLVERFDRQIRSGALHRLPFVSAMTLIGAAGPEAHAAYADIVTAMRRDFYSAEATRSDIRELYQRMVFNALCNNSDDHLRNHGFLHLADQNGRSGWRLSPAYDVVPQPVMDEAPRALHLSVGPDGRSSAMSNVLAAARHFGLAPDEAQMIVEEIRGTIRQNWESLLLSTGVPQRNLADLRNCYALALLPDTATP</sequence>
<evidence type="ECO:0000259" key="4">
    <source>
        <dbReference type="Pfam" id="PF07804"/>
    </source>
</evidence>
<dbReference type="AlphaFoldDB" id="A0A212KKW9"/>
<dbReference type="PANTHER" id="PTHR37419">
    <property type="entry name" value="SERINE/THREONINE-PROTEIN KINASE TOXIN HIPA"/>
    <property type="match status" value="1"/>
</dbReference>
<evidence type="ECO:0000256" key="1">
    <source>
        <dbReference type="ARBA" id="ARBA00010164"/>
    </source>
</evidence>
<dbReference type="PANTHER" id="PTHR37419:SF8">
    <property type="entry name" value="TOXIN YJJJ"/>
    <property type="match status" value="1"/>
</dbReference>
<dbReference type="Pfam" id="PF07804">
    <property type="entry name" value="HipA_C"/>
    <property type="match status" value="1"/>
</dbReference>
<feature type="domain" description="HipA-like C-terminal" evidence="4">
    <location>
        <begin position="172"/>
        <end position="397"/>
    </location>
</feature>
<comment type="similarity">
    <text evidence="1">Belongs to the HipA Ser/Thr kinase family.</text>
</comment>
<gene>
    <name evidence="5" type="ORF">KM92DES2_20436</name>
</gene>
<dbReference type="Gene3D" id="1.10.1070.20">
    <property type="match status" value="1"/>
</dbReference>
<dbReference type="GO" id="GO:0004674">
    <property type="term" value="F:protein serine/threonine kinase activity"/>
    <property type="evidence" value="ECO:0007669"/>
    <property type="project" value="TreeGrafter"/>
</dbReference>
<reference evidence="5" key="1">
    <citation type="submission" date="2016-04" db="EMBL/GenBank/DDBJ databases">
        <authorList>
            <person name="Evans L.H."/>
            <person name="Alamgir A."/>
            <person name="Owens N."/>
            <person name="Weber N.D."/>
            <person name="Virtaneva K."/>
            <person name="Barbian K."/>
            <person name="Babar A."/>
            <person name="Rosenke K."/>
        </authorList>
    </citation>
    <scope>NUCLEOTIDE SEQUENCE</scope>
    <source>
        <strain evidence="5">92-2</strain>
    </source>
</reference>
<evidence type="ECO:0000256" key="3">
    <source>
        <dbReference type="ARBA" id="ARBA00022777"/>
    </source>
</evidence>
<dbReference type="RefSeq" id="WP_215647601.1">
    <property type="nucleotide sequence ID" value="NZ_LT598928.1"/>
</dbReference>
<organism evidence="5">
    <name type="scientific">uncultured Desulfovibrio sp</name>
    <dbReference type="NCBI Taxonomy" id="167968"/>
    <lineage>
        <taxon>Bacteria</taxon>
        <taxon>Pseudomonadati</taxon>
        <taxon>Thermodesulfobacteriota</taxon>
        <taxon>Desulfovibrionia</taxon>
        <taxon>Desulfovibrionales</taxon>
        <taxon>Desulfovibrionaceae</taxon>
        <taxon>Desulfovibrio</taxon>
        <taxon>environmental samples</taxon>
    </lineage>
</organism>
<dbReference type="InterPro" id="IPR052028">
    <property type="entry name" value="HipA_Ser/Thr_kinase"/>
</dbReference>
<keyword evidence="2" id="KW-0808">Transferase</keyword>
<dbReference type="GO" id="GO:0005829">
    <property type="term" value="C:cytosol"/>
    <property type="evidence" value="ECO:0007669"/>
    <property type="project" value="TreeGrafter"/>
</dbReference>
<evidence type="ECO:0000313" key="5">
    <source>
        <dbReference type="EMBL" id="SBW12319.1"/>
    </source>
</evidence>
<accession>A0A212KKW9</accession>
<evidence type="ECO:0000256" key="2">
    <source>
        <dbReference type="ARBA" id="ARBA00022679"/>
    </source>
</evidence>
<protein>
    <submittedName>
        <fullName evidence="5">HipA domain protein</fullName>
    </submittedName>
</protein>
<dbReference type="InterPro" id="IPR012893">
    <property type="entry name" value="HipA-like_C"/>
</dbReference>